<evidence type="ECO:0008006" key="5">
    <source>
        <dbReference type="Google" id="ProtNLM"/>
    </source>
</evidence>
<accession>A0A6B9FQ85</accession>
<evidence type="ECO:0000256" key="2">
    <source>
        <dbReference type="SAM" id="SignalP"/>
    </source>
</evidence>
<feature type="region of interest" description="Disordered" evidence="1">
    <location>
        <begin position="19"/>
        <end position="67"/>
    </location>
</feature>
<dbReference type="OrthoDB" id="8019813at2"/>
<evidence type="ECO:0000313" key="3">
    <source>
        <dbReference type="EMBL" id="QGY03906.1"/>
    </source>
</evidence>
<dbReference type="AlphaFoldDB" id="A0A6B9FQ85"/>
<evidence type="ECO:0000256" key="1">
    <source>
        <dbReference type="SAM" id="MobiDB-lite"/>
    </source>
</evidence>
<proteinExistence type="predicted"/>
<dbReference type="RefSeq" id="WP_010685856.1">
    <property type="nucleotide sequence ID" value="NZ_CP043538.1"/>
</dbReference>
<organism evidence="3 4">
    <name type="scientific">Methylobacterium mesophilicum SR1.6/6</name>
    <dbReference type="NCBI Taxonomy" id="908290"/>
    <lineage>
        <taxon>Bacteria</taxon>
        <taxon>Pseudomonadati</taxon>
        <taxon>Pseudomonadota</taxon>
        <taxon>Alphaproteobacteria</taxon>
        <taxon>Hyphomicrobiales</taxon>
        <taxon>Methylobacteriaceae</taxon>
        <taxon>Methylobacterium</taxon>
    </lineage>
</organism>
<protein>
    <recommendedName>
        <fullName evidence="5">Porin</fullName>
    </recommendedName>
</protein>
<feature type="signal peptide" evidence="2">
    <location>
        <begin position="1"/>
        <end position="20"/>
    </location>
</feature>
<feature type="chain" id="PRO_5025468338" description="Porin" evidence="2">
    <location>
        <begin position="21"/>
        <end position="84"/>
    </location>
</feature>
<name>A0A6B9FQ85_9HYPH</name>
<dbReference type="Proteomes" id="UP000012488">
    <property type="component" value="Chromosome"/>
</dbReference>
<dbReference type="KEGG" id="mmes:MMSR116_19900"/>
<evidence type="ECO:0000313" key="4">
    <source>
        <dbReference type="Proteomes" id="UP000012488"/>
    </source>
</evidence>
<sequence length="84" mass="8787">MNARTLAALLALSAIGPVSAAEQPRRSKLCPEDLPEGVRLPPQPGCGAGPVGAEPKRRSGEYDLGDGTTLRFGGRVTSEFGVRR</sequence>
<gene>
    <name evidence="3" type="ORF">MMSR116_19900</name>
</gene>
<reference evidence="3 4" key="2">
    <citation type="journal article" date="2013" name="Genome Announc.">
        <title>Draft Genome Sequence of Methylobacterium mesophilicum Strain SR1.6/6, Isolated from Citrus sinensis.</title>
        <authorList>
            <person name="Marinho Almeida D."/>
            <person name="Dini-Andreote F."/>
            <person name="Camargo Neves A.A."/>
            <person name="Juca Ramos R.T."/>
            <person name="Andreote F.D."/>
            <person name="Carneiro A.R."/>
            <person name="Oliveira de Souza Lima A."/>
            <person name="Caracciolo Gomes de Sa P.H."/>
            <person name="Ribeiro Barbosa M.S."/>
            <person name="Araujo W.L."/>
            <person name="Silva A."/>
        </authorList>
    </citation>
    <scope>NUCLEOTIDE SEQUENCE [LARGE SCALE GENOMIC DNA]</scope>
    <source>
        <strain evidence="3 4">SR1.6/6</strain>
    </source>
</reference>
<reference evidence="3 4" key="1">
    <citation type="journal article" date="2012" name="Genet. Mol. Biol.">
        <title>Analysis of 16S rRNA and mxaF genes revealing insights into Methylobacterium niche-specific plant association.</title>
        <authorList>
            <person name="Dourado M.N."/>
            <person name="Andreote F.D."/>
            <person name="Dini-Andreote F."/>
            <person name="Conti R."/>
            <person name="Araujo J.M."/>
            <person name="Araujo W.L."/>
        </authorList>
    </citation>
    <scope>NUCLEOTIDE SEQUENCE [LARGE SCALE GENOMIC DNA]</scope>
    <source>
        <strain evidence="3 4">SR1.6/6</strain>
    </source>
</reference>
<keyword evidence="2" id="KW-0732">Signal</keyword>
<dbReference type="EMBL" id="CP043538">
    <property type="protein sequence ID" value="QGY03906.1"/>
    <property type="molecule type" value="Genomic_DNA"/>
</dbReference>